<dbReference type="AlphaFoldDB" id="A0A4Q7M1Z2"/>
<dbReference type="GO" id="GO:0016787">
    <property type="term" value="F:hydrolase activity"/>
    <property type="evidence" value="ECO:0007669"/>
    <property type="project" value="UniProtKB-KW"/>
</dbReference>
<dbReference type="PROSITE" id="PS00893">
    <property type="entry name" value="NUDIX_BOX"/>
    <property type="match status" value="1"/>
</dbReference>
<accession>A0A4Q7M1Z2</accession>
<comment type="caution">
    <text evidence="6">The sequence shown here is derived from an EMBL/GenBank/DDBJ whole genome shotgun (WGS) entry which is preliminary data.</text>
</comment>
<dbReference type="CDD" id="cd04685">
    <property type="entry name" value="NUDIX_Hydrolase"/>
    <property type="match status" value="1"/>
</dbReference>
<dbReference type="InterPro" id="IPR015797">
    <property type="entry name" value="NUDIX_hydrolase-like_dom_sf"/>
</dbReference>
<evidence type="ECO:0000259" key="5">
    <source>
        <dbReference type="PROSITE" id="PS51462"/>
    </source>
</evidence>
<dbReference type="PROSITE" id="PS51462">
    <property type="entry name" value="NUDIX"/>
    <property type="match status" value="1"/>
</dbReference>
<feature type="compositionally biased region" description="Low complexity" evidence="4">
    <location>
        <begin position="48"/>
        <end position="61"/>
    </location>
</feature>
<dbReference type="SUPFAM" id="SSF55811">
    <property type="entry name" value="Nudix"/>
    <property type="match status" value="1"/>
</dbReference>
<proteinExistence type="predicted"/>
<evidence type="ECO:0000313" key="6">
    <source>
        <dbReference type="EMBL" id="RZS60973.1"/>
    </source>
</evidence>
<dbReference type="PANTHER" id="PTHR43046:SF12">
    <property type="entry name" value="GDP-MANNOSE MANNOSYL HYDROLASE"/>
    <property type="match status" value="1"/>
</dbReference>
<dbReference type="PANTHER" id="PTHR43046">
    <property type="entry name" value="GDP-MANNOSE MANNOSYL HYDROLASE"/>
    <property type="match status" value="1"/>
</dbReference>
<dbReference type="Gene3D" id="3.90.79.10">
    <property type="entry name" value="Nucleoside Triphosphate Pyrophosphohydrolase"/>
    <property type="match status" value="1"/>
</dbReference>
<protein>
    <submittedName>
        <fullName evidence="6">ADP-ribose pyrophosphatase YjhB (NUDIX family)</fullName>
    </submittedName>
</protein>
<dbReference type="Pfam" id="PF00293">
    <property type="entry name" value="NUDIX"/>
    <property type="match status" value="1"/>
</dbReference>
<feature type="region of interest" description="Disordered" evidence="4">
    <location>
        <begin position="28"/>
        <end position="72"/>
    </location>
</feature>
<keyword evidence="2" id="KW-0378">Hydrolase</keyword>
<name>A0A4Q7M1Z2_9MICO</name>
<reference evidence="6 7" key="1">
    <citation type="submission" date="2019-02" db="EMBL/GenBank/DDBJ databases">
        <title>Sequencing the genomes of 1000 actinobacteria strains.</title>
        <authorList>
            <person name="Klenk H.-P."/>
        </authorList>
    </citation>
    <scope>NUCLEOTIDE SEQUENCE [LARGE SCALE GENOMIC DNA]</scope>
    <source>
        <strain evidence="6 7">DSM 16932</strain>
    </source>
</reference>
<evidence type="ECO:0000313" key="7">
    <source>
        <dbReference type="Proteomes" id="UP000293852"/>
    </source>
</evidence>
<sequence length="237" mass="26042">MARGPRDLIPRRLTTAGLARAATLTLVHPARDPRPDRRPPVEPPPLVEPVETTPTPPATTASSLGPDWTVGDDGLRHRRAARVVVLDDAGRVLVVRGHDADQPERSWWFTLGGGIDPGESEVEAALRELREEAGIALTPADLVGPVMTRAGYFHFFAETCRQDEVFFLARVPEGVEPDDAGWTDVEREVLDQMAWLSPIELREQPLEVFPTALPDVVERLGAGWDGVVLHLGEEHDD</sequence>
<dbReference type="EMBL" id="SGWX01000001">
    <property type="protein sequence ID" value="RZS60973.1"/>
    <property type="molecule type" value="Genomic_DNA"/>
</dbReference>
<gene>
    <name evidence="6" type="ORF">EV386_1254</name>
</gene>
<evidence type="ECO:0000256" key="3">
    <source>
        <dbReference type="ARBA" id="ARBA00022842"/>
    </source>
</evidence>
<evidence type="ECO:0000256" key="1">
    <source>
        <dbReference type="ARBA" id="ARBA00001946"/>
    </source>
</evidence>
<keyword evidence="3" id="KW-0460">Magnesium</keyword>
<dbReference type="InterPro" id="IPR000086">
    <property type="entry name" value="NUDIX_hydrolase_dom"/>
</dbReference>
<feature type="domain" description="Nudix hydrolase" evidence="5">
    <location>
        <begin position="76"/>
        <end position="219"/>
    </location>
</feature>
<evidence type="ECO:0000256" key="4">
    <source>
        <dbReference type="SAM" id="MobiDB-lite"/>
    </source>
</evidence>
<dbReference type="InterPro" id="IPR020084">
    <property type="entry name" value="NUDIX_hydrolase_CS"/>
</dbReference>
<feature type="compositionally biased region" description="Basic and acidic residues" evidence="4">
    <location>
        <begin position="29"/>
        <end position="40"/>
    </location>
</feature>
<evidence type="ECO:0000256" key="2">
    <source>
        <dbReference type="ARBA" id="ARBA00022801"/>
    </source>
</evidence>
<dbReference type="Proteomes" id="UP000293852">
    <property type="component" value="Unassembled WGS sequence"/>
</dbReference>
<comment type="cofactor">
    <cofactor evidence="1">
        <name>Mg(2+)</name>
        <dbReference type="ChEBI" id="CHEBI:18420"/>
    </cofactor>
</comment>
<organism evidence="6 7">
    <name type="scientific">Xylanimonas ulmi</name>
    <dbReference type="NCBI Taxonomy" id="228973"/>
    <lineage>
        <taxon>Bacteria</taxon>
        <taxon>Bacillati</taxon>
        <taxon>Actinomycetota</taxon>
        <taxon>Actinomycetes</taxon>
        <taxon>Micrococcales</taxon>
        <taxon>Promicromonosporaceae</taxon>
        <taxon>Xylanimonas</taxon>
    </lineage>
</organism>
<keyword evidence="7" id="KW-1185">Reference proteome</keyword>